<evidence type="ECO:0000256" key="1">
    <source>
        <dbReference type="ARBA" id="ARBA00004141"/>
    </source>
</evidence>
<sequence>MRRYLIKAFLISLFVMTLCVGQARMAEETSFSDVYAAITDAKQHLDDSHTSKKTKQEDLKHVKKQIDALKVNNSKKGQEVQKALDGVDVTASSKKTTTQYSDLTKALIDYEQQVNKKDDSGEIKQLKEAIKGKDKDFTTAIKNKDQEKLKSLNSEVNSVWKNHESVIRNKDVGKYGEIEVGLMQLRVAIEKEPLDTSKVERAWSTFQSSINSADQTTSSKDKGKYQPSQLNEQLDEAIRAIDNDQLDKADAALTQFVKIWPYVEGDIQTKNIGLYTQIENQIPYYQGILSEKTKDDVKQGLIELNKGIADTIQVQHYTSLDVMLIFLREGLEVLLIIMTLTTMTREMKDRRGTTSIINGAILGGLLSLGIALLFIHLLGETGVLRESMEAGLGIVAVILMFIVGLWMHRRSSAARWNAMVEQIYQSAMQRNNLILLGVIGLITVLREGVEVIVFYLGMIGNITAWQFVSGIAYAIVILVIFGLLYRYIVKLIPLHYIFKVLTIILFIMTFKMLGMSVQKLQLLHIIPRHDLPGVPTLSWIGWYPTIESIGAQVVLLLAIGIYLTLAKRTEQ</sequence>
<feature type="transmembrane region" description="Helical" evidence="6">
    <location>
        <begin position="322"/>
        <end position="344"/>
    </location>
</feature>
<dbReference type="AlphaFoldDB" id="A0A2K4FC02"/>
<keyword evidence="5 6" id="KW-0472">Membrane</keyword>
<evidence type="ECO:0000256" key="6">
    <source>
        <dbReference type="SAM" id="Phobius"/>
    </source>
</evidence>
<name>A0A2K4FC02_9STAP</name>
<feature type="signal peptide" evidence="7">
    <location>
        <begin position="1"/>
        <end position="25"/>
    </location>
</feature>
<reference evidence="8 9" key="1">
    <citation type="submission" date="2017-08" db="EMBL/GenBank/DDBJ databases">
        <title>Draft genome sequences of 64 type strains of genus Staph aureus.</title>
        <authorList>
            <person name="Cole K."/>
            <person name="Golubchik T."/>
            <person name="Russell J."/>
            <person name="Foster D."/>
            <person name="Llewelyn M."/>
            <person name="Wilson D."/>
            <person name="Crook D."/>
            <person name="Paul J."/>
        </authorList>
    </citation>
    <scope>NUCLEOTIDE SEQUENCE [LARGE SCALE GENOMIC DNA]</scope>
    <source>
        <strain evidence="8 9">DSM 29875</strain>
    </source>
</reference>
<dbReference type="Proteomes" id="UP000242712">
    <property type="component" value="Unassembled WGS sequence"/>
</dbReference>
<evidence type="ECO:0000313" key="8">
    <source>
        <dbReference type="EMBL" id="POA08884.1"/>
    </source>
</evidence>
<evidence type="ECO:0000256" key="3">
    <source>
        <dbReference type="ARBA" id="ARBA00022692"/>
    </source>
</evidence>
<feature type="chain" id="PRO_5014335577" description="FTR1 family iron permease" evidence="7">
    <location>
        <begin position="26"/>
        <end position="571"/>
    </location>
</feature>
<accession>A0A2K4FC02</accession>
<keyword evidence="3 6" id="KW-0812">Transmembrane</keyword>
<dbReference type="GO" id="GO:0015093">
    <property type="term" value="F:ferrous iron transmembrane transporter activity"/>
    <property type="evidence" value="ECO:0007669"/>
    <property type="project" value="TreeGrafter"/>
</dbReference>
<organism evidence="8 9">
    <name type="scientific">Staphylococcus argensis</name>
    <dbReference type="NCBI Taxonomy" id="1607738"/>
    <lineage>
        <taxon>Bacteria</taxon>
        <taxon>Bacillati</taxon>
        <taxon>Bacillota</taxon>
        <taxon>Bacilli</taxon>
        <taxon>Bacillales</taxon>
        <taxon>Staphylococcaceae</taxon>
        <taxon>Staphylococcus</taxon>
    </lineage>
</organism>
<keyword evidence="9" id="KW-1185">Reference proteome</keyword>
<comment type="subcellular location">
    <subcellularLocation>
        <location evidence="1">Membrane</location>
        <topology evidence="1">Multi-pass membrane protein</topology>
    </subcellularLocation>
</comment>
<evidence type="ECO:0000256" key="7">
    <source>
        <dbReference type="SAM" id="SignalP"/>
    </source>
</evidence>
<feature type="transmembrane region" description="Helical" evidence="6">
    <location>
        <begin position="464"/>
        <end position="484"/>
    </location>
</feature>
<dbReference type="PANTHER" id="PTHR31632:SF2">
    <property type="entry name" value="PLASMA MEMBRANE IRON PERMEASE"/>
    <property type="match status" value="1"/>
</dbReference>
<evidence type="ECO:0008006" key="10">
    <source>
        <dbReference type="Google" id="ProtNLM"/>
    </source>
</evidence>
<evidence type="ECO:0000256" key="4">
    <source>
        <dbReference type="ARBA" id="ARBA00022989"/>
    </source>
</evidence>
<feature type="transmembrane region" description="Helical" evidence="6">
    <location>
        <begin position="433"/>
        <end position="458"/>
    </location>
</feature>
<proteinExistence type="inferred from homology"/>
<feature type="transmembrane region" description="Helical" evidence="6">
    <location>
        <begin position="540"/>
        <end position="565"/>
    </location>
</feature>
<dbReference type="Pfam" id="PF03239">
    <property type="entry name" value="FTR1"/>
    <property type="match status" value="1"/>
</dbReference>
<evidence type="ECO:0000256" key="2">
    <source>
        <dbReference type="ARBA" id="ARBA00008333"/>
    </source>
</evidence>
<dbReference type="OrthoDB" id="8215804at2"/>
<gene>
    <name evidence="8" type="ORF">CD039_07800</name>
</gene>
<feature type="transmembrane region" description="Helical" evidence="6">
    <location>
        <begin position="390"/>
        <end position="407"/>
    </location>
</feature>
<feature type="transmembrane region" description="Helical" evidence="6">
    <location>
        <begin position="356"/>
        <end position="378"/>
    </location>
</feature>
<dbReference type="EMBL" id="PPPX01000011">
    <property type="protein sequence ID" value="POA08884.1"/>
    <property type="molecule type" value="Genomic_DNA"/>
</dbReference>
<dbReference type="PANTHER" id="PTHR31632">
    <property type="entry name" value="IRON TRANSPORTER FTH1"/>
    <property type="match status" value="1"/>
</dbReference>
<dbReference type="RefSeq" id="WP_103371844.1">
    <property type="nucleotide sequence ID" value="NZ_CBCRVO010000003.1"/>
</dbReference>
<evidence type="ECO:0000313" key="9">
    <source>
        <dbReference type="Proteomes" id="UP000242712"/>
    </source>
</evidence>
<keyword evidence="7" id="KW-0732">Signal</keyword>
<feature type="transmembrane region" description="Helical" evidence="6">
    <location>
        <begin position="496"/>
        <end position="514"/>
    </location>
</feature>
<dbReference type="InterPro" id="IPR004923">
    <property type="entry name" value="FTR1/Fip1/EfeU"/>
</dbReference>
<dbReference type="GO" id="GO:0033573">
    <property type="term" value="C:high-affinity iron permease complex"/>
    <property type="evidence" value="ECO:0007669"/>
    <property type="project" value="InterPro"/>
</dbReference>
<comment type="caution">
    <text evidence="8">The sequence shown here is derived from an EMBL/GenBank/DDBJ whole genome shotgun (WGS) entry which is preliminary data.</text>
</comment>
<evidence type="ECO:0000256" key="5">
    <source>
        <dbReference type="ARBA" id="ARBA00023136"/>
    </source>
</evidence>
<comment type="similarity">
    <text evidence="2">Belongs to the oxidase-dependent Fe transporter (OFeT) (TC 9.A.10.1) family.</text>
</comment>
<dbReference type="GeneID" id="98298253"/>
<keyword evidence="4 6" id="KW-1133">Transmembrane helix</keyword>
<protein>
    <recommendedName>
        <fullName evidence="10">FTR1 family iron permease</fullName>
    </recommendedName>
</protein>